<organism evidence="1 2">
    <name type="scientific">Penicillium capsulatum</name>
    <dbReference type="NCBI Taxonomy" id="69766"/>
    <lineage>
        <taxon>Eukaryota</taxon>
        <taxon>Fungi</taxon>
        <taxon>Dikarya</taxon>
        <taxon>Ascomycota</taxon>
        <taxon>Pezizomycotina</taxon>
        <taxon>Eurotiomycetes</taxon>
        <taxon>Eurotiomycetidae</taxon>
        <taxon>Eurotiales</taxon>
        <taxon>Aspergillaceae</taxon>
        <taxon>Penicillium</taxon>
    </lineage>
</organism>
<dbReference type="EMBL" id="JAPQKO010000001">
    <property type="protein sequence ID" value="KAJ5182553.1"/>
    <property type="molecule type" value="Genomic_DNA"/>
</dbReference>
<dbReference type="OrthoDB" id="3650366at2759"/>
<evidence type="ECO:0000313" key="1">
    <source>
        <dbReference type="EMBL" id="KAJ5182553.1"/>
    </source>
</evidence>
<sequence>MVGAEETGVASSRRVLLVSVPRTASNLLLKLLNIHNQPNLLTSTRGGYFFYPAYTGAAQDGTLGKPASEWSREEKEKFQSALQACIDNLEEYSSQAKNENKTMFAKEHAFWFYNPGFLQRWMTGVDDPEFIDSFRAGIHVPEKYGPGTFSASNETILPDAYLHTWQMAFLIRHPALSWPSMYRAMQKISGEYDMDEDGIKGTSLSNMTYRWTRRLYDWCATQPDVPTPPPVVDAHDLIHSPQIVLKFCDRLGLDRDAVQYEWNAQKTADVPKAPGEGTEGDERGRHSRINAFMLSTLNESSGVVKDKAPVEIDIEAESVKWNEEFGAEIAGFLHKAVLDSMPDYEYLKARRITA</sequence>
<proteinExistence type="predicted"/>
<protein>
    <submittedName>
        <fullName evidence="1">Uncharacterized protein</fullName>
    </submittedName>
</protein>
<dbReference type="InterPro" id="IPR053226">
    <property type="entry name" value="Pyrrolopyrazine_biosynth_F"/>
</dbReference>
<evidence type="ECO:0000313" key="2">
    <source>
        <dbReference type="Proteomes" id="UP001146351"/>
    </source>
</evidence>
<dbReference type="Gene3D" id="3.40.50.300">
    <property type="entry name" value="P-loop containing nucleotide triphosphate hydrolases"/>
    <property type="match status" value="1"/>
</dbReference>
<comment type="caution">
    <text evidence="1">The sequence shown here is derived from an EMBL/GenBank/DDBJ whole genome shotgun (WGS) entry which is preliminary data.</text>
</comment>
<gene>
    <name evidence="1" type="ORF">N7492_000169</name>
</gene>
<keyword evidence="2" id="KW-1185">Reference proteome</keyword>
<dbReference type="PANTHER" id="PTHR48419:SF1">
    <property type="entry name" value="SULFOTRANSFERASE DOMAIN-CONTAINING PROTEIN"/>
    <property type="match status" value="1"/>
</dbReference>
<reference evidence="1" key="1">
    <citation type="submission" date="2022-11" db="EMBL/GenBank/DDBJ databases">
        <authorList>
            <person name="Petersen C."/>
        </authorList>
    </citation>
    <scope>NUCLEOTIDE SEQUENCE</scope>
    <source>
        <strain evidence="1">IBT 21917</strain>
    </source>
</reference>
<dbReference type="SUPFAM" id="SSF52540">
    <property type="entry name" value="P-loop containing nucleoside triphosphate hydrolases"/>
    <property type="match status" value="1"/>
</dbReference>
<dbReference type="Proteomes" id="UP001146351">
    <property type="component" value="Unassembled WGS sequence"/>
</dbReference>
<dbReference type="AlphaFoldDB" id="A0A9W9IQR4"/>
<accession>A0A9W9IQR4</accession>
<dbReference type="InterPro" id="IPR027417">
    <property type="entry name" value="P-loop_NTPase"/>
</dbReference>
<reference evidence="1" key="2">
    <citation type="journal article" date="2023" name="IMA Fungus">
        <title>Comparative genomic study of the Penicillium genus elucidates a diverse pangenome and 15 lateral gene transfer events.</title>
        <authorList>
            <person name="Petersen C."/>
            <person name="Sorensen T."/>
            <person name="Nielsen M.R."/>
            <person name="Sondergaard T.E."/>
            <person name="Sorensen J.L."/>
            <person name="Fitzpatrick D.A."/>
            <person name="Frisvad J.C."/>
            <person name="Nielsen K.L."/>
        </authorList>
    </citation>
    <scope>NUCLEOTIDE SEQUENCE</scope>
    <source>
        <strain evidence="1">IBT 21917</strain>
    </source>
</reference>
<dbReference type="PANTHER" id="PTHR48419">
    <property type="entry name" value="SULFOTRANSFERASE DOMAIN-CONTAINING PROTEIN"/>
    <property type="match status" value="1"/>
</dbReference>
<name>A0A9W9IQR4_9EURO</name>